<dbReference type="InterPro" id="IPR010982">
    <property type="entry name" value="Lambda_DNA-bd_dom_sf"/>
</dbReference>
<dbReference type="AlphaFoldDB" id="A0A137RIA0"/>
<dbReference type="RefSeq" id="WP_062620748.1">
    <property type="nucleotide sequence ID" value="NZ_JRWG01000003.1"/>
</dbReference>
<sequence>MKTQKKLIPPHLGNLLKIYYKKNRINKSGLARAMNRSRATVQDYEERKSLQCNVLWDICVAVEHNFFADLAAQLPQTYTTNVPEDTTQAQRIAQLEEENKILKTKVDTLLAVVGKG</sequence>
<dbReference type="STRING" id="1548749.LS48_05360"/>
<gene>
    <name evidence="1" type="ORF">LS48_05360</name>
</gene>
<name>A0A137RIA0_9FLAO</name>
<dbReference type="GO" id="GO:0003677">
    <property type="term" value="F:DNA binding"/>
    <property type="evidence" value="ECO:0007669"/>
    <property type="project" value="InterPro"/>
</dbReference>
<dbReference type="EMBL" id="JRWG01000003">
    <property type="protein sequence ID" value="KXN99910.1"/>
    <property type="molecule type" value="Genomic_DNA"/>
</dbReference>
<dbReference type="Proteomes" id="UP000070138">
    <property type="component" value="Unassembled WGS sequence"/>
</dbReference>
<reference evidence="2" key="1">
    <citation type="submission" date="2014-10" db="EMBL/GenBank/DDBJ databases">
        <title>Genome sequencing of Vitellibacter sp. D-24.</title>
        <authorList>
            <person name="Thevarajoo S."/>
            <person name="Selvaratnam C."/>
            <person name="Goh K.M."/>
            <person name="Chong C.S."/>
        </authorList>
    </citation>
    <scope>NUCLEOTIDE SEQUENCE [LARGE SCALE GENOMIC DNA]</scope>
    <source>
        <strain evidence="2">D-24</strain>
    </source>
</reference>
<evidence type="ECO:0000313" key="2">
    <source>
        <dbReference type="Proteomes" id="UP000070138"/>
    </source>
</evidence>
<proteinExistence type="predicted"/>
<accession>A0A137RIA0</accession>
<comment type="caution">
    <text evidence="1">The sequence shown here is derived from an EMBL/GenBank/DDBJ whole genome shotgun (WGS) entry which is preliminary data.</text>
</comment>
<dbReference type="OrthoDB" id="1367154at2"/>
<organism evidence="1 2">
    <name type="scientific">Aequorivita aquimaris</name>
    <dbReference type="NCBI Taxonomy" id="1548749"/>
    <lineage>
        <taxon>Bacteria</taxon>
        <taxon>Pseudomonadati</taxon>
        <taxon>Bacteroidota</taxon>
        <taxon>Flavobacteriia</taxon>
        <taxon>Flavobacteriales</taxon>
        <taxon>Flavobacteriaceae</taxon>
        <taxon>Aequorivita</taxon>
    </lineage>
</organism>
<reference evidence="1 2" key="2">
    <citation type="journal article" date="2016" name="Int. J. Syst. Evol. Microbiol.">
        <title>Vitellibacter aquimaris sp. nov., a marine bacterium isolated from seawater.</title>
        <authorList>
            <person name="Thevarajoo S."/>
            <person name="Selvaratnam C."/>
            <person name="Goh K.M."/>
            <person name="Hong K.W."/>
            <person name="Chan X.Y."/>
            <person name="Chan K.G."/>
            <person name="Chong C.S."/>
        </authorList>
    </citation>
    <scope>NUCLEOTIDE SEQUENCE [LARGE SCALE GENOMIC DNA]</scope>
    <source>
        <strain evidence="1 2">D-24</strain>
    </source>
</reference>
<keyword evidence="2" id="KW-1185">Reference proteome</keyword>
<dbReference type="SUPFAM" id="SSF47413">
    <property type="entry name" value="lambda repressor-like DNA-binding domains"/>
    <property type="match status" value="1"/>
</dbReference>
<protein>
    <submittedName>
        <fullName evidence="1">Uncharacterized protein</fullName>
    </submittedName>
</protein>
<evidence type="ECO:0000313" key="1">
    <source>
        <dbReference type="EMBL" id="KXN99910.1"/>
    </source>
</evidence>